<dbReference type="Pfam" id="PF02119">
    <property type="entry name" value="FlgI"/>
    <property type="match status" value="1"/>
</dbReference>
<dbReference type="GO" id="GO:0030288">
    <property type="term" value="C:outer membrane-bounded periplasmic space"/>
    <property type="evidence" value="ECO:0007669"/>
    <property type="project" value="InterPro"/>
</dbReference>
<reference evidence="8" key="2">
    <citation type="journal article" date="2016" name="Genome Announc.">
        <title>Draft Genome Sequences of Two Novel Amoeba-Resistant Intranuclear Bacteria, 'Candidatus Berkiella cookevillensis' and 'Candidatus Berkiella aquae'.</title>
        <authorList>
            <person name="Mehari Y.T."/>
            <person name="Arivett B.A."/>
            <person name="Farone A.L."/>
            <person name="Gunderson J.H."/>
            <person name="Farone M.B."/>
        </authorList>
    </citation>
    <scope>NUCLEOTIDE SEQUENCE</scope>
    <source>
        <strain evidence="8">HT99</strain>
    </source>
</reference>
<evidence type="ECO:0000313" key="8">
    <source>
        <dbReference type="EMBL" id="MCS5711440.1"/>
    </source>
</evidence>
<dbReference type="Proteomes" id="UP000051497">
    <property type="component" value="Unassembled WGS sequence"/>
</dbReference>
<reference evidence="7" key="1">
    <citation type="submission" date="2015-09" db="EMBL/GenBank/DDBJ databases">
        <title>Draft Genome Sequences of Two Novel Amoeba-resistant Intranuclear Bacteria, Candidatus Berkiella cookevillensis and Candidatus Berkiella aquae.</title>
        <authorList>
            <person name="Mehari Y.T."/>
            <person name="Arivett B.A."/>
            <person name="Farone A.L."/>
            <person name="Gunderson J.H."/>
            <person name="Farone M.B."/>
        </authorList>
    </citation>
    <scope>NUCLEOTIDE SEQUENCE [LARGE SCALE GENOMIC DNA]</scope>
    <source>
        <strain evidence="7">HT99</strain>
    </source>
</reference>
<dbReference type="EMBL" id="LKAJ01000004">
    <property type="protein sequence ID" value="KRG21509.1"/>
    <property type="molecule type" value="Genomic_DNA"/>
</dbReference>
<dbReference type="STRING" id="295108.HT99x_01261"/>
<dbReference type="PANTHER" id="PTHR30381:SF0">
    <property type="entry name" value="FLAGELLAR P-RING PROTEIN"/>
    <property type="match status" value="1"/>
</dbReference>
<evidence type="ECO:0000256" key="2">
    <source>
        <dbReference type="ARBA" id="ARBA00004117"/>
    </source>
</evidence>
<keyword evidence="7" id="KW-0969">Cilium</keyword>
<evidence type="ECO:0000256" key="5">
    <source>
        <dbReference type="ARBA" id="ARBA00023143"/>
    </source>
</evidence>
<proteinExistence type="inferred from homology"/>
<dbReference type="InterPro" id="IPR001782">
    <property type="entry name" value="Flag_FlgI"/>
</dbReference>
<comment type="subunit">
    <text evidence="6">The basal body constitutes a major portion of the flagellar organelle and consists of four rings (L,P,S, and M) mounted on a central rod.</text>
</comment>
<keyword evidence="4 6" id="KW-0732">Signal</keyword>
<accession>A0A0Q9YLC0</accession>
<evidence type="ECO:0000256" key="6">
    <source>
        <dbReference type="HAMAP-Rule" id="MF_00416"/>
    </source>
</evidence>
<dbReference type="GO" id="GO:0005198">
    <property type="term" value="F:structural molecule activity"/>
    <property type="evidence" value="ECO:0007669"/>
    <property type="project" value="InterPro"/>
</dbReference>
<dbReference type="EMBL" id="LKAJ02000001">
    <property type="protein sequence ID" value="MCS5711440.1"/>
    <property type="molecule type" value="Genomic_DNA"/>
</dbReference>
<dbReference type="PANTHER" id="PTHR30381">
    <property type="entry name" value="FLAGELLAR P-RING PERIPLASMIC PROTEIN FLGI"/>
    <property type="match status" value="1"/>
</dbReference>
<evidence type="ECO:0000313" key="9">
    <source>
        <dbReference type="Proteomes" id="UP000051497"/>
    </source>
</evidence>
<evidence type="ECO:0000256" key="3">
    <source>
        <dbReference type="ARBA" id="ARBA00008994"/>
    </source>
</evidence>
<comment type="function">
    <text evidence="1 6">Assembles around the rod to form the L-ring and probably protects the motor/basal body from shearing forces during rotation.</text>
</comment>
<keyword evidence="9" id="KW-1185">Reference proteome</keyword>
<evidence type="ECO:0000256" key="4">
    <source>
        <dbReference type="ARBA" id="ARBA00022729"/>
    </source>
</evidence>
<feature type="signal peptide" evidence="6">
    <location>
        <begin position="1"/>
        <end position="19"/>
    </location>
</feature>
<evidence type="ECO:0000256" key="1">
    <source>
        <dbReference type="ARBA" id="ARBA00002591"/>
    </source>
</evidence>
<dbReference type="NCBIfam" id="NF003676">
    <property type="entry name" value="PRK05303.1"/>
    <property type="match status" value="1"/>
</dbReference>
<dbReference type="PATRIC" id="fig|1590043.3.peg.1278"/>
<gene>
    <name evidence="6 7" type="primary">flgI</name>
    <name evidence="8" type="ORF">HT99x_008330</name>
    <name evidence="7" type="ORF">HT99x_01261</name>
</gene>
<dbReference type="HAMAP" id="MF_00416">
    <property type="entry name" value="FlgI"/>
    <property type="match status" value="1"/>
</dbReference>
<comment type="subcellular location">
    <subcellularLocation>
        <location evidence="2 6">Bacterial flagellum basal body</location>
    </subcellularLocation>
</comment>
<dbReference type="GO" id="GO:0009428">
    <property type="term" value="C:bacterial-type flagellum basal body, distal rod, P ring"/>
    <property type="evidence" value="ECO:0007669"/>
    <property type="project" value="InterPro"/>
</dbReference>
<feature type="chain" id="PRO_5043058960" description="Flagellar P-ring protein" evidence="6">
    <location>
        <begin position="20"/>
        <end position="362"/>
    </location>
</feature>
<keyword evidence="7" id="KW-0966">Cell projection</keyword>
<keyword evidence="5 6" id="KW-0975">Bacterial flagellum</keyword>
<protein>
    <recommendedName>
        <fullName evidence="6">Flagellar P-ring protein</fullName>
    </recommendedName>
    <alternativeName>
        <fullName evidence="6">Basal body P-ring protein</fullName>
    </alternativeName>
</protein>
<dbReference type="GO" id="GO:0071973">
    <property type="term" value="P:bacterial-type flagellum-dependent cell motility"/>
    <property type="evidence" value="ECO:0007669"/>
    <property type="project" value="InterPro"/>
</dbReference>
<keyword evidence="7" id="KW-0282">Flagellum</keyword>
<reference evidence="8" key="3">
    <citation type="submission" date="2021-06" db="EMBL/GenBank/DDBJ databases">
        <title>Genomic Description and Analysis of Intracellular Bacteria, Candidatus Berkiella cookevillensis and Candidatus Berkiella aquae.</title>
        <authorList>
            <person name="Kidane D.T."/>
            <person name="Mehari Y.T."/>
            <person name="Rice F.C."/>
            <person name="Arivett B.A."/>
            <person name="Farone A.L."/>
            <person name="Berk S.G."/>
            <person name="Farone M.B."/>
        </authorList>
    </citation>
    <scope>NUCLEOTIDE SEQUENCE</scope>
    <source>
        <strain evidence="8">HT99</strain>
    </source>
</reference>
<comment type="similarity">
    <text evidence="3 6">Belongs to the FlgI family.</text>
</comment>
<dbReference type="PRINTS" id="PR01010">
    <property type="entry name" value="FLGPRINGFLGI"/>
</dbReference>
<name>A0A0Q9YLC0_9GAMM</name>
<comment type="caution">
    <text evidence="7">The sequence shown here is derived from an EMBL/GenBank/DDBJ whole genome shotgun (WGS) entry which is preliminary data.</text>
</comment>
<dbReference type="AlphaFoldDB" id="A0A0Q9YLC0"/>
<organism evidence="7">
    <name type="scientific">Candidatus Berkiella aquae</name>
    <dbReference type="NCBI Taxonomy" id="295108"/>
    <lineage>
        <taxon>Bacteria</taxon>
        <taxon>Pseudomonadati</taxon>
        <taxon>Pseudomonadota</taxon>
        <taxon>Gammaproteobacteria</taxon>
        <taxon>Candidatus Berkiellales</taxon>
        <taxon>Candidatus Berkiellaceae</taxon>
        <taxon>Candidatus Berkiella</taxon>
    </lineage>
</organism>
<dbReference type="OrthoDB" id="9786431at2"/>
<dbReference type="RefSeq" id="WP_075065893.1">
    <property type="nucleotide sequence ID" value="NZ_LKAJ02000001.1"/>
</dbReference>
<evidence type="ECO:0000313" key="7">
    <source>
        <dbReference type="EMBL" id="KRG21509.1"/>
    </source>
</evidence>
<sequence precursor="true">MRIKWIGFLGLLLINLAHAERIKDLTVIQGVRSNQLIGYGLVVGLNGTGDSEEFTKQSFKNMLNKLGVTIPDNINPGIKNVAAVALHAELPAFTKPGQKIDVTVSSLGNAKSLRGGTLLLAPLKGADGNVYAVAQGSLVVGGLSAEGEDGSKITVNVPSIGRIPNGAIVERGVPSPFTQSDVLIFNLHYADFTTAKRLTEVINEYIGPGTATPLDGSSIKVHVPCDLTEKVTFISALENLELVPGEMRARIVVNSRTGTIVIGKHVTVGPAAIAHGNLVVTVSETQQVSQPQPLSLGLTAETVKSEISVNQPNSRMFLFDSKVSLESIVNAVNRVGTAPGDLVAILEALKQAGALQADLEII</sequence>